<proteinExistence type="predicted"/>
<dbReference type="RefSeq" id="XP_041190686.1">
    <property type="nucleotide sequence ID" value="XM_041340568.1"/>
</dbReference>
<reference evidence="1" key="1">
    <citation type="journal article" date="2020" name="New Phytol.">
        <title>Comparative genomics reveals dynamic genome evolution in host specialist ectomycorrhizal fungi.</title>
        <authorList>
            <person name="Lofgren L.A."/>
            <person name="Nguyen N.H."/>
            <person name="Vilgalys R."/>
            <person name="Ruytinx J."/>
            <person name="Liao H.L."/>
            <person name="Branco S."/>
            <person name="Kuo A."/>
            <person name="LaButti K."/>
            <person name="Lipzen A."/>
            <person name="Andreopoulos W."/>
            <person name="Pangilinan J."/>
            <person name="Riley R."/>
            <person name="Hundley H."/>
            <person name="Na H."/>
            <person name="Barry K."/>
            <person name="Grigoriev I.V."/>
            <person name="Stajich J.E."/>
            <person name="Kennedy P.G."/>
        </authorList>
    </citation>
    <scope>NUCLEOTIDE SEQUENCE</scope>
    <source>
        <strain evidence="1">MN1</strain>
    </source>
</reference>
<keyword evidence="2" id="KW-1185">Reference proteome</keyword>
<dbReference type="AlphaFoldDB" id="A0A9P7JAZ8"/>
<dbReference type="GeneID" id="64634584"/>
<gene>
    <name evidence="1" type="ORF">BJ212DRAFT_1483152</name>
</gene>
<evidence type="ECO:0000313" key="2">
    <source>
        <dbReference type="Proteomes" id="UP000807769"/>
    </source>
</evidence>
<dbReference type="EMBL" id="JABBWG010000026">
    <property type="protein sequence ID" value="KAG1812541.1"/>
    <property type="molecule type" value="Genomic_DNA"/>
</dbReference>
<dbReference type="OrthoDB" id="2688984at2759"/>
<accession>A0A9P7JAZ8</accession>
<protein>
    <submittedName>
        <fullName evidence="1">Uncharacterized protein</fullName>
    </submittedName>
</protein>
<name>A0A9P7JAZ8_9AGAM</name>
<sequence>MSLAFLHMMTIRSLDAHPTPLKFELTRPPASTTYELHPSTCTNRRRWANKSGSSILVCIIDEGPNPRIGQRGPGIWLELIFLGETGDDIRGFAGDIHPKVLVLIERGTEL</sequence>
<dbReference type="Proteomes" id="UP000807769">
    <property type="component" value="Unassembled WGS sequence"/>
</dbReference>
<comment type="caution">
    <text evidence="1">The sequence shown here is derived from an EMBL/GenBank/DDBJ whole genome shotgun (WGS) entry which is preliminary data.</text>
</comment>
<organism evidence="1 2">
    <name type="scientific">Suillus subaureus</name>
    <dbReference type="NCBI Taxonomy" id="48587"/>
    <lineage>
        <taxon>Eukaryota</taxon>
        <taxon>Fungi</taxon>
        <taxon>Dikarya</taxon>
        <taxon>Basidiomycota</taxon>
        <taxon>Agaricomycotina</taxon>
        <taxon>Agaricomycetes</taxon>
        <taxon>Agaricomycetidae</taxon>
        <taxon>Boletales</taxon>
        <taxon>Suillineae</taxon>
        <taxon>Suillaceae</taxon>
        <taxon>Suillus</taxon>
    </lineage>
</organism>
<evidence type="ECO:0000313" key="1">
    <source>
        <dbReference type="EMBL" id="KAG1812541.1"/>
    </source>
</evidence>